<reference evidence="1" key="1">
    <citation type="submission" date="2021-06" db="EMBL/GenBank/DDBJ databases">
        <authorList>
            <person name="Kallberg Y."/>
            <person name="Tangrot J."/>
            <person name="Rosling A."/>
        </authorList>
    </citation>
    <scope>NUCLEOTIDE SEQUENCE</scope>
    <source>
        <strain evidence="1">MA461A</strain>
    </source>
</reference>
<name>A0ACA9RHM8_9GLOM</name>
<keyword evidence="2" id="KW-1185">Reference proteome</keyword>
<proteinExistence type="predicted"/>
<feature type="non-terminal residue" evidence="1">
    <location>
        <position position="1"/>
    </location>
</feature>
<sequence length="48" mass="5805">RKTLDENAKKISTTQQTRKQFYDDIEFFYDASRPDNLPDWAYVSDEEE</sequence>
<comment type="caution">
    <text evidence="1">The sequence shown here is derived from an EMBL/GenBank/DDBJ whole genome shotgun (WGS) entry which is preliminary data.</text>
</comment>
<evidence type="ECO:0000313" key="2">
    <source>
        <dbReference type="Proteomes" id="UP000789920"/>
    </source>
</evidence>
<gene>
    <name evidence="1" type="ORF">RPERSI_LOCUS19400</name>
</gene>
<evidence type="ECO:0000313" key="1">
    <source>
        <dbReference type="EMBL" id="CAG8792470.1"/>
    </source>
</evidence>
<organism evidence="1 2">
    <name type="scientific">Racocetra persica</name>
    <dbReference type="NCBI Taxonomy" id="160502"/>
    <lineage>
        <taxon>Eukaryota</taxon>
        <taxon>Fungi</taxon>
        <taxon>Fungi incertae sedis</taxon>
        <taxon>Mucoromycota</taxon>
        <taxon>Glomeromycotina</taxon>
        <taxon>Glomeromycetes</taxon>
        <taxon>Diversisporales</taxon>
        <taxon>Gigasporaceae</taxon>
        <taxon>Racocetra</taxon>
    </lineage>
</organism>
<dbReference type="Proteomes" id="UP000789920">
    <property type="component" value="Unassembled WGS sequence"/>
</dbReference>
<protein>
    <submittedName>
        <fullName evidence="1">18326_t:CDS:1</fullName>
    </submittedName>
</protein>
<feature type="non-terminal residue" evidence="1">
    <location>
        <position position="48"/>
    </location>
</feature>
<accession>A0ACA9RHM8</accession>
<dbReference type="EMBL" id="CAJVQC010053126">
    <property type="protein sequence ID" value="CAG8792470.1"/>
    <property type="molecule type" value="Genomic_DNA"/>
</dbReference>